<dbReference type="InterPro" id="IPR038152">
    <property type="entry name" value="Carbam_trans_C_sf"/>
</dbReference>
<comment type="similarity">
    <text evidence="1">Belongs to the NodU/CmcH family.</text>
</comment>
<dbReference type="CDD" id="cd24033">
    <property type="entry name" value="ASKHA_NBD_NodU_CmcH-like_N"/>
    <property type="match status" value="1"/>
</dbReference>
<accession>A0A4Q7XXD8</accession>
<dbReference type="AlphaFoldDB" id="A0A4Q7XXD8"/>
<proteinExistence type="inferred from homology"/>
<evidence type="ECO:0000259" key="3">
    <source>
        <dbReference type="Pfam" id="PF16861"/>
    </source>
</evidence>
<dbReference type="InterPro" id="IPR051338">
    <property type="entry name" value="NodU/CmcH_Carbamoyltrnsfr"/>
</dbReference>
<gene>
    <name evidence="4" type="ORF">BDD14_6626</name>
</gene>
<keyword evidence="5" id="KW-1185">Reference proteome</keyword>
<dbReference type="Pfam" id="PF02543">
    <property type="entry name" value="Carbam_trans_N"/>
    <property type="match status" value="1"/>
</dbReference>
<dbReference type="RefSeq" id="WP_130425480.1">
    <property type="nucleotide sequence ID" value="NZ_SHKW01000008.1"/>
</dbReference>
<dbReference type="Proteomes" id="UP000292958">
    <property type="component" value="Unassembled WGS sequence"/>
</dbReference>
<sequence length="490" mass="55083">MTIYGISANEHDASLAIIDGEEILFAANSERYSRKKNDAHLNAGLIAEALSIAPPDLVVWYEKPLAKRMRRIWSGEYSKAMRTDGKCTLRQVGLDIGLRYVTHHESHAAAGYFTSPFDDALVLVVDAIGEWETISAWDASGDSIKKIWSQHYPHSLGLLYSAFTQRIGLKPNEEEYIVMGMAAYGTPIYSDLIWREFVMEFDPPNLVLSENVHRGIQGWHPEFENLFDISASIQAVTEFVLLSLVRYFSSRSTSKNLVLMGGLALNCVANTRIAQSRCFERMWIMPNPGDGGSSIGAVAAFNKRRLNWRTPYLGHEIEGDLDIDQALTALLNREIIGIAKSRAEFGPRALGNRSLLTDPRGSDAKNRVNTIKQRELFRPFAPVIMSEFAAEYFDMPVQSSPYMQFVAPVKSPNLIPAVTHIDGTARVQTLSREQNPSLYELLHRFYRVTGCPLLLNTSLNIRTEPLVNSWIDAQRFSTRCGWSARLALYQ</sequence>
<protein>
    <submittedName>
        <fullName evidence="4">Carbamoyltransferase</fullName>
    </submittedName>
</protein>
<dbReference type="Gene3D" id="3.90.870.20">
    <property type="entry name" value="Carbamoyltransferase, C-terminal domain"/>
    <property type="match status" value="1"/>
</dbReference>
<organism evidence="4 5">
    <name type="scientific">Edaphobacter modestus</name>
    <dbReference type="NCBI Taxonomy" id="388466"/>
    <lineage>
        <taxon>Bacteria</taxon>
        <taxon>Pseudomonadati</taxon>
        <taxon>Acidobacteriota</taxon>
        <taxon>Terriglobia</taxon>
        <taxon>Terriglobales</taxon>
        <taxon>Acidobacteriaceae</taxon>
        <taxon>Edaphobacter</taxon>
    </lineage>
</organism>
<dbReference type="InterPro" id="IPR003696">
    <property type="entry name" value="Carbtransf_dom"/>
</dbReference>
<dbReference type="EMBL" id="SHKW01000008">
    <property type="protein sequence ID" value="RZU29032.1"/>
    <property type="molecule type" value="Genomic_DNA"/>
</dbReference>
<feature type="domain" description="Carbamoyltransferase" evidence="2">
    <location>
        <begin position="98"/>
        <end position="297"/>
    </location>
</feature>
<keyword evidence="4" id="KW-0808">Transferase</keyword>
<dbReference type="PANTHER" id="PTHR34847:SF1">
    <property type="entry name" value="NODULATION PROTEIN U"/>
    <property type="match status" value="1"/>
</dbReference>
<dbReference type="InterPro" id="IPR031730">
    <property type="entry name" value="Carbam_trans_C"/>
</dbReference>
<dbReference type="Gene3D" id="3.30.420.40">
    <property type="match status" value="1"/>
</dbReference>
<name>A0A4Q7XXD8_9BACT</name>
<dbReference type="GO" id="GO:0016740">
    <property type="term" value="F:transferase activity"/>
    <property type="evidence" value="ECO:0007669"/>
    <property type="project" value="UniProtKB-KW"/>
</dbReference>
<reference evidence="4 5" key="1">
    <citation type="submission" date="2019-02" db="EMBL/GenBank/DDBJ databases">
        <title>Genomic Encyclopedia of Archaeal and Bacterial Type Strains, Phase II (KMG-II): from individual species to whole genera.</title>
        <authorList>
            <person name="Goeker M."/>
        </authorList>
    </citation>
    <scope>NUCLEOTIDE SEQUENCE [LARGE SCALE GENOMIC DNA]</scope>
    <source>
        <strain evidence="4 5">DSM 18101</strain>
    </source>
</reference>
<dbReference type="SUPFAM" id="SSF53067">
    <property type="entry name" value="Actin-like ATPase domain"/>
    <property type="match status" value="1"/>
</dbReference>
<dbReference type="InterPro" id="IPR043129">
    <property type="entry name" value="ATPase_NBD"/>
</dbReference>
<evidence type="ECO:0000313" key="4">
    <source>
        <dbReference type="EMBL" id="RZU29032.1"/>
    </source>
</evidence>
<dbReference type="Pfam" id="PF16861">
    <property type="entry name" value="Carbam_trans_C"/>
    <property type="match status" value="1"/>
</dbReference>
<feature type="domain" description="Carbamoyltransferase C-terminal" evidence="3">
    <location>
        <begin position="329"/>
        <end position="479"/>
    </location>
</feature>
<evidence type="ECO:0000259" key="2">
    <source>
        <dbReference type="Pfam" id="PF02543"/>
    </source>
</evidence>
<evidence type="ECO:0000313" key="5">
    <source>
        <dbReference type="Proteomes" id="UP000292958"/>
    </source>
</evidence>
<dbReference type="OrthoDB" id="9780777at2"/>
<comment type="caution">
    <text evidence="4">The sequence shown here is derived from an EMBL/GenBank/DDBJ whole genome shotgun (WGS) entry which is preliminary data.</text>
</comment>
<dbReference type="PANTHER" id="PTHR34847">
    <property type="entry name" value="NODULATION PROTEIN U"/>
    <property type="match status" value="1"/>
</dbReference>
<evidence type="ECO:0000256" key="1">
    <source>
        <dbReference type="ARBA" id="ARBA00006129"/>
    </source>
</evidence>